<dbReference type="Pfam" id="PF03022">
    <property type="entry name" value="MRJP"/>
    <property type="match status" value="1"/>
</dbReference>
<gene>
    <name evidence="5" type="primary">MRJP1</name>
</gene>
<comment type="subcellular location">
    <subcellularLocation>
        <location evidence="1">Secreted</location>
    </subcellularLocation>
</comment>
<reference evidence="5" key="1">
    <citation type="journal article" date="2014" name="BMC Genomics">
        <title>Characterizing the developmental transcriptome of the oriental fruit fly, Bactrocera dorsalis (Diptera: Tephritidae) through comparative genomic analysis with Drosophila melanogaster utilizing modENCODE datasets.</title>
        <authorList>
            <person name="Geib S.M."/>
            <person name="Calla B."/>
            <person name="Hall B."/>
            <person name="Hou S."/>
            <person name="Manoukis N.C."/>
        </authorList>
    </citation>
    <scope>NUCLEOTIDE SEQUENCE</scope>
    <source>
        <strain evidence="5">Punador</strain>
    </source>
</reference>
<keyword evidence="4" id="KW-0732">Signal</keyword>
<evidence type="ECO:0000256" key="1">
    <source>
        <dbReference type="ARBA" id="ARBA00004613"/>
    </source>
</evidence>
<sequence>MLLQLHNTLQQQQQIPLIIFAATLATLLRPTPCHTAYSTNLHDDPADVADTAADYDSYGHHNSNKYVSKCDKNPVAALTFQLSGNNLHWPCESTKSIYVQSGRYVPRNVIVTRAQLRRDDVFVALPRYKQGVPFTLGRVQLKRGQCVAKIAPYPCWAIQEEGNCQALQSVVDIAVDPNGLLWALDVGLVNTLEQPIRRCGPKIVAINTADNKVVKIIDMTDLVTSESRLQFIVVDYSKDDKPFVYVADAGARSILVYDIAGGKSYRIVLPKATAPTTTDVLYMALTATPDGTSTLYFTYLSSPRLYSIRGQYLRVGQGAGSIVDVGAKPYGKQMVLLGADGGTNLFFRYKGENDIYMWNSETCFKAANLKDVQHGGDCRLSTQVLPGHRRFMWVLESNFHDFISERTGCNGASIVLHPVVRECDN</sequence>
<name>A0A034W2K6_BACDO</name>
<dbReference type="InterPro" id="IPR017996">
    <property type="entry name" value="MRJP/yellow-related"/>
</dbReference>
<proteinExistence type="inferred from homology"/>
<dbReference type="GO" id="GO:0005576">
    <property type="term" value="C:extracellular region"/>
    <property type="evidence" value="ECO:0007669"/>
    <property type="project" value="UniProtKB-SubCell"/>
</dbReference>
<evidence type="ECO:0000256" key="2">
    <source>
        <dbReference type="ARBA" id="ARBA00009127"/>
    </source>
</evidence>
<keyword evidence="3" id="KW-0964">Secreted</keyword>
<dbReference type="AlphaFoldDB" id="A0A034W2K6"/>
<dbReference type="OrthoDB" id="6583604at2759"/>
<evidence type="ECO:0000256" key="3">
    <source>
        <dbReference type="ARBA" id="ARBA00022525"/>
    </source>
</evidence>
<dbReference type="SUPFAM" id="SSF101898">
    <property type="entry name" value="NHL repeat"/>
    <property type="match status" value="1"/>
</dbReference>
<organism evidence="5">
    <name type="scientific">Bactrocera dorsalis</name>
    <name type="common">Oriental fruit fly</name>
    <name type="synonym">Dacus dorsalis</name>
    <dbReference type="NCBI Taxonomy" id="27457"/>
    <lineage>
        <taxon>Eukaryota</taxon>
        <taxon>Metazoa</taxon>
        <taxon>Ecdysozoa</taxon>
        <taxon>Arthropoda</taxon>
        <taxon>Hexapoda</taxon>
        <taxon>Insecta</taxon>
        <taxon>Pterygota</taxon>
        <taxon>Neoptera</taxon>
        <taxon>Endopterygota</taxon>
        <taxon>Diptera</taxon>
        <taxon>Brachycera</taxon>
        <taxon>Muscomorpha</taxon>
        <taxon>Tephritoidea</taxon>
        <taxon>Tephritidae</taxon>
        <taxon>Bactrocera</taxon>
        <taxon>Bactrocera</taxon>
    </lineage>
</organism>
<dbReference type="InterPro" id="IPR011042">
    <property type="entry name" value="6-blade_b-propeller_TolB-like"/>
</dbReference>
<accession>A0A034W2K6</accession>
<comment type="similarity">
    <text evidence="2">Belongs to the major royal jelly protein family.</text>
</comment>
<dbReference type="FunFam" id="2.120.10.30:FF:000053">
    <property type="entry name" value="protein yellow"/>
    <property type="match status" value="1"/>
</dbReference>
<protein>
    <submittedName>
        <fullName evidence="5">Major royal jelly protein 1</fullName>
    </submittedName>
</protein>
<dbReference type="EMBL" id="GAKP01009156">
    <property type="protein sequence ID" value="JAC49796.1"/>
    <property type="molecule type" value="Transcribed_RNA"/>
</dbReference>
<dbReference type="PANTHER" id="PTHR10009:SF6">
    <property type="entry name" value="FI16876P1"/>
    <property type="match status" value="1"/>
</dbReference>
<evidence type="ECO:0000256" key="4">
    <source>
        <dbReference type="ARBA" id="ARBA00022729"/>
    </source>
</evidence>
<evidence type="ECO:0000313" key="5">
    <source>
        <dbReference type="EMBL" id="JAC49796.1"/>
    </source>
</evidence>
<dbReference type="Gene3D" id="2.120.10.30">
    <property type="entry name" value="TolB, C-terminal domain"/>
    <property type="match status" value="1"/>
</dbReference>
<dbReference type="PANTHER" id="PTHR10009">
    <property type="entry name" value="PROTEIN YELLOW-RELATED"/>
    <property type="match status" value="1"/>
</dbReference>